<dbReference type="AlphaFoldDB" id="A0A0A9CBY7"/>
<reference evidence="2" key="1">
    <citation type="submission" date="2014-09" db="EMBL/GenBank/DDBJ databases">
        <authorList>
            <person name="Magalhaes I.L.F."/>
            <person name="Oliveira U."/>
            <person name="Santos F.R."/>
            <person name="Vidigal T.H.D.A."/>
            <person name="Brescovit A.D."/>
            <person name="Santos A.J."/>
        </authorList>
    </citation>
    <scope>NUCLEOTIDE SEQUENCE</scope>
    <source>
        <tissue evidence="2">Shoot tissue taken approximately 20 cm above the soil surface</tissue>
    </source>
</reference>
<protein>
    <submittedName>
        <fullName evidence="2">Uncharacterized protein</fullName>
    </submittedName>
</protein>
<feature type="chain" id="PRO_5002046025" evidence="1">
    <location>
        <begin position="19"/>
        <end position="35"/>
    </location>
</feature>
<name>A0A0A9CBY7_ARUDO</name>
<evidence type="ECO:0000256" key="1">
    <source>
        <dbReference type="SAM" id="SignalP"/>
    </source>
</evidence>
<feature type="signal peptide" evidence="1">
    <location>
        <begin position="1"/>
        <end position="18"/>
    </location>
</feature>
<evidence type="ECO:0000313" key="2">
    <source>
        <dbReference type="EMBL" id="JAD69012.1"/>
    </source>
</evidence>
<organism evidence="2">
    <name type="scientific">Arundo donax</name>
    <name type="common">Giant reed</name>
    <name type="synonym">Donax arundinaceus</name>
    <dbReference type="NCBI Taxonomy" id="35708"/>
    <lineage>
        <taxon>Eukaryota</taxon>
        <taxon>Viridiplantae</taxon>
        <taxon>Streptophyta</taxon>
        <taxon>Embryophyta</taxon>
        <taxon>Tracheophyta</taxon>
        <taxon>Spermatophyta</taxon>
        <taxon>Magnoliopsida</taxon>
        <taxon>Liliopsida</taxon>
        <taxon>Poales</taxon>
        <taxon>Poaceae</taxon>
        <taxon>PACMAD clade</taxon>
        <taxon>Arundinoideae</taxon>
        <taxon>Arundineae</taxon>
        <taxon>Arundo</taxon>
    </lineage>
</organism>
<dbReference type="EMBL" id="GBRH01228883">
    <property type="protein sequence ID" value="JAD69012.1"/>
    <property type="molecule type" value="Transcribed_RNA"/>
</dbReference>
<keyword evidence="1" id="KW-0732">Signal</keyword>
<proteinExistence type="predicted"/>
<sequence length="35" mass="4165">MKLLFITNLATLFLKVQSKYSTRCSWSKFKYVDCT</sequence>
<reference evidence="2" key="2">
    <citation type="journal article" date="2015" name="Data Brief">
        <title>Shoot transcriptome of the giant reed, Arundo donax.</title>
        <authorList>
            <person name="Barrero R.A."/>
            <person name="Guerrero F.D."/>
            <person name="Moolhuijzen P."/>
            <person name="Goolsby J.A."/>
            <person name="Tidwell J."/>
            <person name="Bellgard S.E."/>
            <person name="Bellgard M.I."/>
        </authorList>
    </citation>
    <scope>NUCLEOTIDE SEQUENCE</scope>
    <source>
        <tissue evidence="2">Shoot tissue taken approximately 20 cm above the soil surface</tissue>
    </source>
</reference>
<accession>A0A0A9CBY7</accession>